<name>W4VFW2_9BACI</name>
<reference evidence="1 2" key="1">
    <citation type="journal article" date="2014" name="Genome Announc.">
        <title>Draft Genome Sequence of the Boron-Tolerant and Moderately Halotolerant Bacterium Gracilibacillus boraciitolerans JCM 21714T.</title>
        <authorList>
            <person name="Ahmed I."/>
            <person name="Oshima K."/>
            <person name="Suda W."/>
            <person name="Kitamura K."/>
            <person name="Iida T."/>
            <person name="Ohmori Y."/>
            <person name="Fujiwara T."/>
            <person name="Hattori M."/>
            <person name="Ohkuma M."/>
        </authorList>
    </citation>
    <scope>NUCLEOTIDE SEQUENCE [LARGE SCALE GENOMIC DNA]</scope>
    <source>
        <strain evidence="1 2">JCM 21714</strain>
    </source>
</reference>
<dbReference type="Proteomes" id="UP000019102">
    <property type="component" value="Unassembled WGS sequence"/>
</dbReference>
<accession>W4VFW2</accession>
<keyword evidence="2" id="KW-1185">Reference proteome</keyword>
<evidence type="ECO:0000313" key="1">
    <source>
        <dbReference type="EMBL" id="GAE92041.1"/>
    </source>
</evidence>
<evidence type="ECO:0000313" key="2">
    <source>
        <dbReference type="Proteomes" id="UP000019102"/>
    </source>
</evidence>
<dbReference type="PANTHER" id="PTHR32196">
    <property type="entry name" value="ABC TRANSPORTER PERMEASE PROTEIN YPHD-RELATED-RELATED"/>
    <property type="match status" value="1"/>
</dbReference>
<protein>
    <submittedName>
        <fullName evidence="1">Sugar ABC transport system</fullName>
    </submittedName>
</protein>
<sequence length="94" mass="10010">MGKSLMKSRLLWPILVLVLILLFNLFFDSSFLSIEVRNGRLTGSIIDILNRGAPPLMLISIGMTLVIATKGIDLSVGSVIAMSGAIGGNDSCEC</sequence>
<comment type="caution">
    <text evidence="1">The sequence shown here is derived from an EMBL/GenBank/DDBJ whole genome shotgun (WGS) entry which is preliminary data.</text>
</comment>
<dbReference type="PANTHER" id="PTHR32196:SF19">
    <property type="entry name" value="GALACTOFURANOSE TRANSPORTER PERMEASE PROTEIN YTFT"/>
    <property type="match status" value="1"/>
</dbReference>
<dbReference type="AlphaFoldDB" id="W4VFW2"/>
<dbReference type="RefSeq" id="WP_235182587.1">
    <property type="nucleotide sequence ID" value="NZ_BAVS01000002.1"/>
</dbReference>
<organism evidence="1 2">
    <name type="scientific">Gracilibacillus boraciitolerans JCM 21714</name>
    <dbReference type="NCBI Taxonomy" id="1298598"/>
    <lineage>
        <taxon>Bacteria</taxon>
        <taxon>Bacillati</taxon>
        <taxon>Bacillota</taxon>
        <taxon>Bacilli</taxon>
        <taxon>Bacillales</taxon>
        <taxon>Bacillaceae</taxon>
        <taxon>Gracilibacillus</taxon>
    </lineage>
</organism>
<proteinExistence type="predicted"/>
<dbReference type="STRING" id="1298598.JCM21714_1019"/>
<dbReference type="eggNOG" id="COG1172">
    <property type="taxonomic scope" value="Bacteria"/>
</dbReference>
<dbReference type="GO" id="GO:0005886">
    <property type="term" value="C:plasma membrane"/>
    <property type="evidence" value="ECO:0007669"/>
    <property type="project" value="TreeGrafter"/>
</dbReference>
<dbReference type="EMBL" id="BAVS01000002">
    <property type="protein sequence ID" value="GAE92041.1"/>
    <property type="molecule type" value="Genomic_DNA"/>
</dbReference>
<gene>
    <name evidence="1" type="ORF">JCM21714_1019</name>
</gene>